<proteinExistence type="predicted"/>
<evidence type="ECO:0000313" key="9">
    <source>
        <dbReference type="Proteomes" id="UP000664303"/>
    </source>
</evidence>
<keyword evidence="9" id="KW-1185">Reference proteome</keyword>
<sequence length="51" mass="5110">MRQLLAALAATCLVLGLQGCGQTGPLYMPDEAPPTNAQDGAEGDGGPEPVN</sequence>
<reference evidence="8" key="1">
    <citation type="submission" date="2021-02" db="EMBL/GenBank/DDBJ databases">
        <title>PHA producing bacteria isolated from coastal sediment in Guangdong, Shenzhen.</title>
        <authorList>
            <person name="Zheng W."/>
            <person name="Yu S."/>
            <person name="Huang Y."/>
        </authorList>
    </citation>
    <scope>NUCLEOTIDE SEQUENCE</scope>
    <source>
        <strain evidence="8">TN14-10</strain>
    </source>
</reference>
<comment type="caution">
    <text evidence="8">The sequence shown here is derived from an EMBL/GenBank/DDBJ whole genome shotgun (WGS) entry which is preliminary data.</text>
</comment>
<keyword evidence="3" id="KW-0472">Membrane</keyword>
<accession>A0A939DIT1</accession>
<dbReference type="EMBL" id="JAFKCZ010000013">
    <property type="protein sequence ID" value="MBN7798237.1"/>
    <property type="molecule type" value="Genomic_DNA"/>
</dbReference>
<dbReference type="InterPro" id="IPR032831">
    <property type="entry name" value="LptM_cons"/>
</dbReference>
<evidence type="ECO:0000256" key="5">
    <source>
        <dbReference type="ARBA" id="ARBA00023237"/>
    </source>
</evidence>
<dbReference type="Proteomes" id="UP000664303">
    <property type="component" value="Unassembled WGS sequence"/>
</dbReference>
<dbReference type="GO" id="GO:0009279">
    <property type="term" value="C:cell outer membrane"/>
    <property type="evidence" value="ECO:0007669"/>
    <property type="project" value="UniProtKB-SubCell"/>
</dbReference>
<evidence type="ECO:0000256" key="2">
    <source>
        <dbReference type="ARBA" id="ARBA00022729"/>
    </source>
</evidence>
<comment type="subcellular location">
    <subcellularLocation>
        <location evidence="1">Cell outer membrane</location>
        <topology evidence="1">Lipid-anchor</topology>
    </subcellularLocation>
</comment>
<keyword evidence="5" id="KW-0998">Cell outer membrane</keyword>
<evidence type="ECO:0000256" key="1">
    <source>
        <dbReference type="ARBA" id="ARBA00004459"/>
    </source>
</evidence>
<keyword evidence="4" id="KW-0564">Palmitate</keyword>
<evidence type="ECO:0000256" key="4">
    <source>
        <dbReference type="ARBA" id="ARBA00023139"/>
    </source>
</evidence>
<gene>
    <name evidence="8" type="ORF">JYP50_16630</name>
</gene>
<evidence type="ECO:0000256" key="3">
    <source>
        <dbReference type="ARBA" id="ARBA00023136"/>
    </source>
</evidence>
<dbReference type="AlphaFoldDB" id="A0A939DIT1"/>
<dbReference type="NCBIfam" id="NF047847">
    <property type="entry name" value="SS_mature_LptM"/>
    <property type="match status" value="1"/>
</dbReference>
<name>A0A939DIT1_9GAMM</name>
<dbReference type="RefSeq" id="WP_206561687.1">
    <property type="nucleotide sequence ID" value="NZ_JAFKCZ010000013.1"/>
</dbReference>
<feature type="region of interest" description="Disordered" evidence="7">
    <location>
        <begin position="23"/>
        <end position="51"/>
    </location>
</feature>
<evidence type="ECO:0000256" key="6">
    <source>
        <dbReference type="ARBA" id="ARBA00023288"/>
    </source>
</evidence>
<organism evidence="8 9">
    <name type="scientific">Parahaliea mediterranea</name>
    <dbReference type="NCBI Taxonomy" id="651086"/>
    <lineage>
        <taxon>Bacteria</taxon>
        <taxon>Pseudomonadati</taxon>
        <taxon>Pseudomonadota</taxon>
        <taxon>Gammaproteobacteria</taxon>
        <taxon>Cellvibrionales</taxon>
        <taxon>Halieaceae</taxon>
        <taxon>Parahaliea</taxon>
    </lineage>
</organism>
<dbReference type="Pfam" id="PF13627">
    <property type="entry name" value="LptM_cons"/>
    <property type="match status" value="1"/>
</dbReference>
<protein>
    <submittedName>
        <fullName evidence="8">Lipoprotein</fullName>
    </submittedName>
</protein>
<keyword evidence="2" id="KW-0732">Signal</keyword>
<keyword evidence="6 8" id="KW-0449">Lipoprotein</keyword>
<evidence type="ECO:0000313" key="8">
    <source>
        <dbReference type="EMBL" id="MBN7798237.1"/>
    </source>
</evidence>
<evidence type="ECO:0000256" key="7">
    <source>
        <dbReference type="SAM" id="MobiDB-lite"/>
    </source>
</evidence>
<dbReference type="PROSITE" id="PS51257">
    <property type="entry name" value="PROKAR_LIPOPROTEIN"/>
    <property type="match status" value="1"/>
</dbReference>